<dbReference type="GO" id="GO:0004713">
    <property type="term" value="F:protein tyrosine kinase activity"/>
    <property type="evidence" value="ECO:0007669"/>
    <property type="project" value="TreeGrafter"/>
</dbReference>
<dbReference type="InterPro" id="IPR011009">
    <property type="entry name" value="Kinase-like_dom_sf"/>
</dbReference>
<feature type="region of interest" description="Disordered" evidence="6">
    <location>
        <begin position="1"/>
        <end position="26"/>
    </location>
</feature>
<dbReference type="STRING" id="91626.A0A0C9MFJ3"/>
<dbReference type="PROSITE" id="PS00108">
    <property type="entry name" value="PROTEIN_KINASE_ST"/>
    <property type="match status" value="1"/>
</dbReference>
<dbReference type="GO" id="GO:0005524">
    <property type="term" value="F:ATP binding"/>
    <property type="evidence" value="ECO:0007669"/>
    <property type="project" value="UniProtKB-KW"/>
</dbReference>
<dbReference type="PROSITE" id="PS50011">
    <property type="entry name" value="PROTEIN_KINASE_DOM"/>
    <property type="match status" value="1"/>
</dbReference>
<proteinExistence type="inferred from homology"/>
<evidence type="ECO:0000256" key="2">
    <source>
        <dbReference type="ARBA" id="ARBA00022741"/>
    </source>
</evidence>
<keyword evidence="3" id="KW-0418">Kinase</keyword>
<dbReference type="PANTHER" id="PTHR11042:SF190">
    <property type="entry name" value="MITOSIS INHIBITOR PROTEIN KINASE MIK1"/>
    <property type="match status" value="1"/>
</dbReference>
<dbReference type="InterPro" id="IPR050339">
    <property type="entry name" value="CC_SR_Kinase"/>
</dbReference>
<dbReference type="Gene3D" id="3.30.200.20">
    <property type="entry name" value="Phosphorylase Kinase, domain 1"/>
    <property type="match status" value="1"/>
</dbReference>
<feature type="compositionally biased region" description="Acidic residues" evidence="6">
    <location>
        <begin position="173"/>
        <end position="188"/>
    </location>
</feature>
<feature type="compositionally biased region" description="Acidic residues" evidence="6">
    <location>
        <begin position="116"/>
        <end position="130"/>
    </location>
</feature>
<evidence type="ECO:0000313" key="8">
    <source>
        <dbReference type="EMBL" id="GAN09496.1"/>
    </source>
</evidence>
<dbReference type="OrthoDB" id="5337378at2759"/>
<feature type="domain" description="Protein kinase" evidence="7">
    <location>
        <begin position="294"/>
        <end position="546"/>
    </location>
</feature>
<evidence type="ECO:0000256" key="5">
    <source>
        <dbReference type="ARBA" id="ARBA00037982"/>
    </source>
</evidence>
<organism evidence="8">
    <name type="scientific">Mucor ambiguus</name>
    <dbReference type="NCBI Taxonomy" id="91626"/>
    <lineage>
        <taxon>Eukaryota</taxon>
        <taxon>Fungi</taxon>
        <taxon>Fungi incertae sedis</taxon>
        <taxon>Mucoromycota</taxon>
        <taxon>Mucoromycotina</taxon>
        <taxon>Mucoromycetes</taxon>
        <taxon>Mucorales</taxon>
        <taxon>Mucorineae</taxon>
        <taxon>Mucoraceae</taxon>
        <taxon>Mucor</taxon>
    </lineage>
</organism>
<evidence type="ECO:0000256" key="3">
    <source>
        <dbReference type="ARBA" id="ARBA00022777"/>
    </source>
</evidence>
<dbReference type="AlphaFoldDB" id="A0A0C9MFJ3"/>
<dbReference type="InterPro" id="IPR000719">
    <property type="entry name" value="Prot_kinase_dom"/>
</dbReference>
<feature type="region of interest" description="Disordered" evidence="6">
    <location>
        <begin position="116"/>
        <end position="135"/>
    </location>
</feature>
<feature type="region of interest" description="Disordered" evidence="6">
    <location>
        <begin position="168"/>
        <end position="216"/>
    </location>
</feature>
<evidence type="ECO:0000259" key="7">
    <source>
        <dbReference type="PROSITE" id="PS50011"/>
    </source>
</evidence>
<evidence type="ECO:0000313" key="9">
    <source>
        <dbReference type="Proteomes" id="UP000053815"/>
    </source>
</evidence>
<comment type="similarity">
    <text evidence="5">Belongs to the protein kinase superfamily. Ser/Thr protein kinase family. GCN2 subfamily.</text>
</comment>
<dbReference type="InterPro" id="IPR008271">
    <property type="entry name" value="Ser/Thr_kinase_AS"/>
</dbReference>
<feature type="region of interest" description="Disordered" evidence="6">
    <location>
        <begin position="69"/>
        <end position="88"/>
    </location>
</feature>
<reference evidence="8" key="1">
    <citation type="submission" date="2014-09" db="EMBL/GenBank/DDBJ databases">
        <title>Draft genome sequence of an oleaginous Mucoromycotina fungus Mucor ambiguus NBRC6742.</title>
        <authorList>
            <person name="Takeda I."/>
            <person name="Yamane N."/>
            <person name="Morita T."/>
            <person name="Tamano K."/>
            <person name="Machida M."/>
            <person name="Baker S."/>
            <person name="Koike H."/>
        </authorList>
    </citation>
    <scope>NUCLEOTIDE SEQUENCE</scope>
    <source>
        <strain evidence="8">NBRC 6742</strain>
    </source>
</reference>
<protein>
    <recommendedName>
        <fullName evidence="7">Protein kinase domain-containing protein</fullName>
    </recommendedName>
</protein>
<dbReference type="GO" id="GO:0005634">
    <property type="term" value="C:nucleus"/>
    <property type="evidence" value="ECO:0007669"/>
    <property type="project" value="TreeGrafter"/>
</dbReference>
<accession>A0A0C9MFJ3</accession>
<evidence type="ECO:0000256" key="6">
    <source>
        <dbReference type="SAM" id="MobiDB-lite"/>
    </source>
</evidence>
<dbReference type="Proteomes" id="UP000053815">
    <property type="component" value="Unassembled WGS sequence"/>
</dbReference>
<evidence type="ECO:0000256" key="1">
    <source>
        <dbReference type="ARBA" id="ARBA00022679"/>
    </source>
</evidence>
<dbReference type="PANTHER" id="PTHR11042">
    <property type="entry name" value="EUKARYOTIC TRANSLATION INITIATION FACTOR 2-ALPHA KINASE EIF2-ALPHA KINASE -RELATED"/>
    <property type="match status" value="1"/>
</dbReference>
<sequence length="585" mass="65957">MASSISDYKHTQSSKRELSPSSSSITAITKKTRLNTLFDTSTQGEQMSDLAIGDDYQSSIGAQTPTFENRMGSFVEPGSGGGDGYDRTPTRDPQTQMTTNSMAHALLGVQDDVLDDIDEDDEDDDDDEYFNDAIDLDEKPYRRSLYSELVTSSNLPDDEDRRKSNLISSTLFENEEEDEDQYDEEGTTDFENKTTLPLSRSFAHRQPQSSFDEEVDRLFSSHNPADEPEFVLSSAAKLSILQHQHQHGPLWRTDKPHFLTDEYFQHHGPQDRSIPVDDKSPHTASIASYFDSQFERLGVMGSGEFSRVLKARCLATNKLYAIKKSKNSFIGWDDRWLQLTEVDHLRSIKHSEHCVEIVNAWEEKGYLYIQLELCSGGSLDEFIQFKNRSVAEDQVWSIFHKLVLGINDIHTANIAHLDLKPSNILIDDHGCLKIADFGISVRTPVDARWVKGEGDRRYMAPDLLRENFDKPADIFSLGLILLELATGVVLPGTGESWEMLRLGDFSKQKGALSKLSLEMSEMIEWLLTTEAKERPTAHDIMQHPSFINTQSMALEQGTLSSYVQERAEMASSTPSRLSITEANVV</sequence>
<dbReference type="SUPFAM" id="SSF56112">
    <property type="entry name" value="Protein kinase-like (PK-like)"/>
    <property type="match status" value="1"/>
</dbReference>
<dbReference type="Pfam" id="PF00069">
    <property type="entry name" value="Pkinase"/>
    <property type="match status" value="1"/>
</dbReference>
<dbReference type="GO" id="GO:0110031">
    <property type="term" value="P:negative regulation of G2/MI transition of meiotic cell cycle"/>
    <property type="evidence" value="ECO:0007669"/>
    <property type="project" value="TreeGrafter"/>
</dbReference>
<name>A0A0C9MFJ3_9FUNG</name>
<dbReference type="SMART" id="SM00220">
    <property type="entry name" value="S_TKc"/>
    <property type="match status" value="1"/>
</dbReference>
<keyword evidence="2" id="KW-0547">Nucleotide-binding</keyword>
<keyword evidence="9" id="KW-1185">Reference proteome</keyword>
<evidence type="ECO:0000256" key="4">
    <source>
        <dbReference type="ARBA" id="ARBA00022840"/>
    </source>
</evidence>
<keyword evidence="1" id="KW-0808">Transferase</keyword>
<dbReference type="GO" id="GO:0005737">
    <property type="term" value="C:cytoplasm"/>
    <property type="evidence" value="ECO:0007669"/>
    <property type="project" value="TreeGrafter"/>
</dbReference>
<dbReference type="Gene3D" id="1.10.510.10">
    <property type="entry name" value="Transferase(Phosphotransferase) domain 1"/>
    <property type="match status" value="1"/>
</dbReference>
<feature type="compositionally biased region" description="Basic and acidic residues" evidence="6">
    <location>
        <begin position="7"/>
        <end position="18"/>
    </location>
</feature>
<gene>
    <name evidence="8" type="ORF">MAM1_0271c09026</name>
</gene>
<dbReference type="EMBL" id="DF836560">
    <property type="protein sequence ID" value="GAN09496.1"/>
    <property type="molecule type" value="Genomic_DNA"/>
</dbReference>
<keyword evidence="4" id="KW-0067">ATP-binding</keyword>